<dbReference type="EnsemblPlants" id="OB05G31250.1">
    <property type="protein sequence ID" value="OB05G31250.1"/>
    <property type="gene ID" value="OB05G31250"/>
</dbReference>
<name>J3M951_ORYBR</name>
<evidence type="ECO:0000313" key="3">
    <source>
        <dbReference type="Proteomes" id="UP000006038"/>
    </source>
</evidence>
<dbReference type="AlphaFoldDB" id="J3M951"/>
<feature type="region of interest" description="Disordered" evidence="1">
    <location>
        <begin position="1"/>
        <end position="33"/>
    </location>
</feature>
<reference evidence="2" key="2">
    <citation type="submission" date="2013-04" db="UniProtKB">
        <authorList>
            <consortium name="EnsemblPlants"/>
        </authorList>
    </citation>
    <scope>IDENTIFICATION</scope>
</reference>
<evidence type="ECO:0000313" key="2">
    <source>
        <dbReference type="EnsemblPlants" id="OB05G31250.1"/>
    </source>
</evidence>
<dbReference type="HOGENOM" id="CLU_1828293_0_0_1"/>
<sequence length="141" mass="14481">MKKGRKRSECVRGRGGFLPDFRRAADRSGGGRGDEQELLALALALGGGGEGAGRCGGAVRCGWGAMVRGGGGGVIDAPVTGERRGEGEVEVEEEEDELVLVVPHAGPYLPGAASWRAEIRSLAVGPVVERSAWRAVASGSV</sequence>
<dbReference type="Gramene" id="OB05G31250.1">
    <property type="protein sequence ID" value="OB05G31250.1"/>
    <property type="gene ID" value="OB05G31250"/>
</dbReference>
<accession>J3M951</accession>
<evidence type="ECO:0000256" key="1">
    <source>
        <dbReference type="SAM" id="MobiDB-lite"/>
    </source>
</evidence>
<protein>
    <submittedName>
        <fullName evidence="2">Uncharacterized protein</fullName>
    </submittedName>
</protein>
<organism evidence="2">
    <name type="scientific">Oryza brachyantha</name>
    <name type="common">malo sina</name>
    <dbReference type="NCBI Taxonomy" id="4533"/>
    <lineage>
        <taxon>Eukaryota</taxon>
        <taxon>Viridiplantae</taxon>
        <taxon>Streptophyta</taxon>
        <taxon>Embryophyta</taxon>
        <taxon>Tracheophyta</taxon>
        <taxon>Spermatophyta</taxon>
        <taxon>Magnoliopsida</taxon>
        <taxon>Liliopsida</taxon>
        <taxon>Poales</taxon>
        <taxon>Poaceae</taxon>
        <taxon>BOP clade</taxon>
        <taxon>Oryzoideae</taxon>
        <taxon>Oryzeae</taxon>
        <taxon>Oryzinae</taxon>
        <taxon>Oryza</taxon>
    </lineage>
</organism>
<proteinExistence type="predicted"/>
<reference evidence="2" key="1">
    <citation type="journal article" date="2013" name="Nat. Commun.">
        <title>Whole-genome sequencing of Oryza brachyantha reveals mechanisms underlying Oryza genome evolution.</title>
        <authorList>
            <person name="Chen J."/>
            <person name="Huang Q."/>
            <person name="Gao D."/>
            <person name="Wang J."/>
            <person name="Lang Y."/>
            <person name="Liu T."/>
            <person name="Li B."/>
            <person name="Bai Z."/>
            <person name="Luis Goicoechea J."/>
            <person name="Liang C."/>
            <person name="Chen C."/>
            <person name="Zhang W."/>
            <person name="Sun S."/>
            <person name="Liao Y."/>
            <person name="Zhang X."/>
            <person name="Yang L."/>
            <person name="Song C."/>
            <person name="Wang M."/>
            <person name="Shi J."/>
            <person name="Liu G."/>
            <person name="Liu J."/>
            <person name="Zhou H."/>
            <person name="Zhou W."/>
            <person name="Yu Q."/>
            <person name="An N."/>
            <person name="Chen Y."/>
            <person name="Cai Q."/>
            <person name="Wang B."/>
            <person name="Liu B."/>
            <person name="Min J."/>
            <person name="Huang Y."/>
            <person name="Wu H."/>
            <person name="Li Z."/>
            <person name="Zhang Y."/>
            <person name="Yin Y."/>
            <person name="Song W."/>
            <person name="Jiang J."/>
            <person name="Jackson S.A."/>
            <person name="Wing R.A."/>
            <person name="Wang J."/>
            <person name="Chen M."/>
        </authorList>
    </citation>
    <scope>NUCLEOTIDE SEQUENCE [LARGE SCALE GENOMIC DNA]</scope>
    <source>
        <strain evidence="2">cv. IRGC 101232</strain>
    </source>
</reference>
<keyword evidence="3" id="KW-1185">Reference proteome</keyword>
<dbReference type="Proteomes" id="UP000006038">
    <property type="component" value="Chromosome 5"/>
</dbReference>